<dbReference type="GO" id="GO:0008899">
    <property type="term" value="F:homoserine O-succinyltransferase activity"/>
    <property type="evidence" value="ECO:0007669"/>
    <property type="project" value="UniProtKB-EC"/>
</dbReference>
<protein>
    <submittedName>
        <fullName evidence="1">Homoserine O-succinyltransferase</fullName>
        <ecNumber evidence="1">2.3.1.46</ecNumber>
    </submittedName>
</protein>
<organism evidence="1 2">
    <name type="scientific">Kluyvera cryocrescens</name>
    <name type="common">Kluyvera citrophila</name>
    <dbReference type="NCBI Taxonomy" id="580"/>
    <lineage>
        <taxon>Bacteria</taxon>
        <taxon>Pseudomonadati</taxon>
        <taxon>Pseudomonadota</taxon>
        <taxon>Gammaproteobacteria</taxon>
        <taxon>Enterobacterales</taxon>
        <taxon>Enterobacteriaceae</taxon>
        <taxon>Kluyvera</taxon>
    </lineage>
</organism>
<dbReference type="EC" id="2.3.1.46" evidence="1"/>
<accession>A0A485B9F4</accession>
<evidence type="ECO:0000313" key="1">
    <source>
        <dbReference type="EMBL" id="VFS68922.1"/>
    </source>
</evidence>
<keyword evidence="1" id="KW-0012">Acyltransferase</keyword>
<sequence>MLTSRPKLIRDYTDLEILAETSEGDAICLPAKTSVLPSSPATLSMMPHTLASEFFRDVEAGLSPEVPYNYFPQK</sequence>
<dbReference type="EMBL" id="CAADJD010000020">
    <property type="protein sequence ID" value="VFS68922.1"/>
    <property type="molecule type" value="Genomic_DNA"/>
</dbReference>
<evidence type="ECO:0000313" key="2">
    <source>
        <dbReference type="Proteomes" id="UP000401081"/>
    </source>
</evidence>
<dbReference type="AlphaFoldDB" id="A0A485B9F4"/>
<keyword evidence="2" id="KW-1185">Reference proteome</keyword>
<keyword evidence="1" id="KW-0808">Transferase</keyword>
<name>A0A485B9F4_KLUCR</name>
<gene>
    <name evidence="1" type="primary">metA_2</name>
    <name evidence="1" type="ORF">NCTC12993_04199</name>
</gene>
<proteinExistence type="predicted"/>
<reference evidence="1 2" key="1">
    <citation type="submission" date="2019-03" db="EMBL/GenBank/DDBJ databases">
        <authorList>
            <consortium name="Pathogen Informatics"/>
        </authorList>
    </citation>
    <scope>NUCLEOTIDE SEQUENCE [LARGE SCALE GENOMIC DNA]</scope>
    <source>
        <strain evidence="1 2">NCTC12993</strain>
    </source>
</reference>
<dbReference type="Proteomes" id="UP000401081">
    <property type="component" value="Unassembled WGS sequence"/>
</dbReference>